<dbReference type="PROSITE" id="PS51257">
    <property type="entry name" value="PROKAR_LIPOPROTEIN"/>
    <property type="match status" value="1"/>
</dbReference>
<reference evidence="2" key="2">
    <citation type="submission" date="2010-07" db="EMBL/GenBank/DDBJ databases">
        <authorList>
            <consortium name="The Broad Institute Genome Sequencing Platform"/>
            <consortium name="Broad Institute Genome Sequencing Center for Infectious Disease"/>
            <person name="Ma L.-J."/>
            <person name="Dead R."/>
            <person name="Young S."/>
            <person name="Zeng Q."/>
            <person name="Koehrsen M."/>
            <person name="Alvarado L."/>
            <person name="Berlin A."/>
            <person name="Chapman S.B."/>
            <person name="Chen Z."/>
            <person name="Freedman E."/>
            <person name="Gellesch M."/>
            <person name="Goldberg J."/>
            <person name="Griggs A."/>
            <person name="Gujja S."/>
            <person name="Heilman E.R."/>
            <person name="Heiman D."/>
            <person name="Hepburn T."/>
            <person name="Howarth C."/>
            <person name="Jen D."/>
            <person name="Larson L."/>
            <person name="Mehta T."/>
            <person name="Neiman D."/>
            <person name="Pearson M."/>
            <person name="Roberts A."/>
            <person name="Saif S."/>
            <person name="Shea T."/>
            <person name="Shenoy N."/>
            <person name="Sisk P."/>
            <person name="Stolte C."/>
            <person name="Sykes S."/>
            <person name="Walk T."/>
            <person name="White J."/>
            <person name="Yandava C."/>
            <person name="Haas B."/>
            <person name="Nusbaum C."/>
            <person name="Birren B."/>
        </authorList>
    </citation>
    <scope>NUCLEOTIDE SEQUENCE</scope>
    <source>
        <strain evidence="2">R3-111a-1</strain>
    </source>
</reference>
<dbReference type="OrthoDB" id="5429716at2759"/>
<protein>
    <submittedName>
        <fullName evidence="2 3">Uncharacterized protein</fullName>
    </submittedName>
</protein>
<feature type="non-terminal residue" evidence="2">
    <location>
        <position position="1"/>
    </location>
</feature>
<dbReference type="STRING" id="644352.J8TK13"/>
<reference evidence="4" key="1">
    <citation type="submission" date="2010-07" db="EMBL/GenBank/DDBJ databases">
        <title>The genome sequence of Gaeumannomyces graminis var. tritici strain R3-111a-1.</title>
        <authorList>
            <consortium name="The Broad Institute Genome Sequencing Platform"/>
            <person name="Ma L.-J."/>
            <person name="Dead R."/>
            <person name="Young S."/>
            <person name="Zeng Q."/>
            <person name="Koehrsen M."/>
            <person name="Alvarado L."/>
            <person name="Berlin A."/>
            <person name="Chapman S.B."/>
            <person name="Chen Z."/>
            <person name="Freedman E."/>
            <person name="Gellesch M."/>
            <person name="Goldberg J."/>
            <person name="Griggs A."/>
            <person name="Gujja S."/>
            <person name="Heilman E.R."/>
            <person name="Heiman D."/>
            <person name="Hepburn T."/>
            <person name="Howarth C."/>
            <person name="Jen D."/>
            <person name="Larson L."/>
            <person name="Mehta T."/>
            <person name="Neiman D."/>
            <person name="Pearson M."/>
            <person name="Roberts A."/>
            <person name="Saif S."/>
            <person name="Shea T."/>
            <person name="Shenoy N."/>
            <person name="Sisk P."/>
            <person name="Stolte C."/>
            <person name="Sykes S."/>
            <person name="Walk T."/>
            <person name="White J."/>
            <person name="Yandava C."/>
            <person name="Haas B."/>
            <person name="Nusbaum C."/>
            <person name="Birren B."/>
        </authorList>
    </citation>
    <scope>NUCLEOTIDE SEQUENCE [LARGE SCALE GENOMIC DNA]</scope>
    <source>
        <strain evidence="4">R3-111a-1</strain>
    </source>
</reference>
<gene>
    <name evidence="3" type="primary">20354727</name>
    <name evidence="2" type="ORF">GGTG_14269</name>
</gene>
<accession>J8TK13</accession>
<feature type="region of interest" description="Disordered" evidence="1">
    <location>
        <begin position="185"/>
        <end position="242"/>
    </location>
</feature>
<feature type="compositionally biased region" description="Low complexity" evidence="1">
    <location>
        <begin position="185"/>
        <end position="202"/>
    </location>
</feature>
<dbReference type="EnsemblFungi" id="EJT68151">
    <property type="protein sequence ID" value="EJT68151"/>
    <property type="gene ID" value="GGTG_14269"/>
</dbReference>
<sequence length="242" mass="23973">MPSPRTLLGPLTTAWTPPSICTMAMAGCGTCTTLWQGQSCNPERRAHDWTDCWPPRSAGVPDPGVMMGWGLYSPAYECPAGYSTAALATSGAASGWSVGYSMAGGETAVACCPSGYSISSVVASGTTGQTCVAVVTSTTSLSTVQCISGSFANFNLITLPNTDSPGTYTVFAPLFQLNHRAQDLSATTATTTSSTPSTAPGGSAPGPPSQPGETSQPPSGGAGAENDGGGGGGGGGLTLGTK</sequence>
<feature type="compositionally biased region" description="Gly residues" evidence="1">
    <location>
        <begin position="220"/>
        <end position="242"/>
    </location>
</feature>
<dbReference type="VEuPathDB" id="FungiDB:GGTG_14269"/>
<dbReference type="AlphaFoldDB" id="J8TK13"/>
<reference evidence="3" key="4">
    <citation type="journal article" date="2015" name="G3 (Bethesda)">
        <title>Genome sequences of three phytopathogenic species of the Magnaporthaceae family of fungi.</title>
        <authorList>
            <person name="Okagaki L.H."/>
            <person name="Nunes C.C."/>
            <person name="Sailsbery J."/>
            <person name="Clay B."/>
            <person name="Brown D."/>
            <person name="John T."/>
            <person name="Oh Y."/>
            <person name="Young N."/>
            <person name="Fitzgerald M."/>
            <person name="Haas B.J."/>
            <person name="Zeng Q."/>
            <person name="Young S."/>
            <person name="Adiconis X."/>
            <person name="Fan L."/>
            <person name="Levin J.Z."/>
            <person name="Mitchell T.K."/>
            <person name="Okubara P.A."/>
            <person name="Farman M.L."/>
            <person name="Kohn L.M."/>
            <person name="Birren B."/>
            <person name="Ma L.-J."/>
            <person name="Dean R.A."/>
        </authorList>
    </citation>
    <scope>NUCLEOTIDE SEQUENCE</scope>
    <source>
        <strain evidence="3">R3-111a-1</strain>
    </source>
</reference>
<reference evidence="2" key="3">
    <citation type="submission" date="2010-09" db="EMBL/GenBank/DDBJ databases">
        <title>Annotation of Gaeumannomyces graminis var. tritici R3-111a-1.</title>
        <authorList>
            <consortium name="The Broad Institute Genome Sequencing Platform"/>
            <person name="Ma L.-J."/>
            <person name="Dead R."/>
            <person name="Young S.K."/>
            <person name="Zeng Q."/>
            <person name="Gargeya S."/>
            <person name="Fitzgerald M."/>
            <person name="Haas B."/>
            <person name="Abouelleil A."/>
            <person name="Alvarado L."/>
            <person name="Arachchi H.M."/>
            <person name="Berlin A."/>
            <person name="Brown A."/>
            <person name="Chapman S.B."/>
            <person name="Chen Z."/>
            <person name="Dunbar C."/>
            <person name="Freedman E."/>
            <person name="Gearin G."/>
            <person name="Gellesch M."/>
            <person name="Goldberg J."/>
            <person name="Griggs A."/>
            <person name="Gujja S."/>
            <person name="Heiman D."/>
            <person name="Howarth C."/>
            <person name="Larson L."/>
            <person name="Lui A."/>
            <person name="MacDonald P.J.P."/>
            <person name="Mehta T."/>
            <person name="Montmayeur A."/>
            <person name="Murphy C."/>
            <person name="Neiman D."/>
            <person name="Pearson M."/>
            <person name="Priest M."/>
            <person name="Roberts A."/>
            <person name="Saif S."/>
            <person name="Shea T."/>
            <person name="Shenoy N."/>
            <person name="Sisk P."/>
            <person name="Stolte C."/>
            <person name="Sykes S."/>
            <person name="Yandava C."/>
            <person name="Wortman J."/>
            <person name="Nusbaum C."/>
            <person name="Birren B."/>
        </authorList>
    </citation>
    <scope>NUCLEOTIDE SEQUENCE</scope>
    <source>
        <strain evidence="2">R3-111a-1</strain>
    </source>
</reference>
<dbReference type="Proteomes" id="UP000006039">
    <property type="component" value="Unassembled WGS sequence"/>
</dbReference>
<keyword evidence="4" id="KW-1185">Reference proteome</keyword>
<evidence type="ECO:0000313" key="4">
    <source>
        <dbReference type="Proteomes" id="UP000006039"/>
    </source>
</evidence>
<dbReference type="EMBL" id="GL385604">
    <property type="protein sequence ID" value="EJT68151.1"/>
    <property type="molecule type" value="Genomic_DNA"/>
</dbReference>
<organism evidence="2">
    <name type="scientific">Gaeumannomyces tritici (strain R3-111a-1)</name>
    <name type="common">Wheat and barley take-all root rot fungus</name>
    <name type="synonym">Gaeumannomyces graminis var. tritici</name>
    <dbReference type="NCBI Taxonomy" id="644352"/>
    <lineage>
        <taxon>Eukaryota</taxon>
        <taxon>Fungi</taxon>
        <taxon>Dikarya</taxon>
        <taxon>Ascomycota</taxon>
        <taxon>Pezizomycotina</taxon>
        <taxon>Sordariomycetes</taxon>
        <taxon>Sordariomycetidae</taxon>
        <taxon>Magnaporthales</taxon>
        <taxon>Magnaporthaceae</taxon>
        <taxon>Gaeumannomyces</taxon>
    </lineage>
</organism>
<evidence type="ECO:0000256" key="1">
    <source>
        <dbReference type="SAM" id="MobiDB-lite"/>
    </source>
</evidence>
<proteinExistence type="predicted"/>
<dbReference type="GeneID" id="20354727"/>
<evidence type="ECO:0000313" key="3">
    <source>
        <dbReference type="EnsemblFungi" id="EJT68151"/>
    </source>
</evidence>
<evidence type="ECO:0000313" key="2">
    <source>
        <dbReference type="EMBL" id="EJT68151.1"/>
    </source>
</evidence>
<dbReference type="RefSeq" id="XP_009230460.1">
    <property type="nucleotide sequence ID" value="XM_009232196.1"/>
</dbReference>
<reference evidence="3" key="5">
    <citation type="submission" date="2018-04" db="UniProtKB">
        <authorList>
            <consortium name="EnsemblFungi"/>
        </authorList>
    </citation>
    <scope>IDENTIFICATION</scope>
    <source>
        <strain evidence="3">R3-111a-1</strain>
    </source>
</reference>
<name>J8TK13_GAET3</name>